<name>A0A8J6LBD3_TENMO</name>
<dbReference type="Proteomes" id="UP000719412">
    <property type="component" value="Unassembled WGS sequence"/>
</dbReference>
<feature type="compositionally biased region" description="Basic and acidic residues" evidence="1">
    <location>
        <begin position="65"/>
        <end position="81"/>
    </location>
</feature>
<comment type="caution">
    <text evidence="2">The sequence shown here is derived from an EMBL/GenBank/DDBJ whole genome shotgun (WGS) entry which is preliminary data.</text>
</comment>
<protein>
    <submittedName>
        <fullName evidence="2">Uncharacterized protein</fullName>
    </submittedName>
</protein>
<proteinExistence type="predicted"/>
<dbReference type="EMBL" id="JABDTM020025614">
    <property type="protein sequence ID" value="KAH0813068.1"/>
    <property type="molecule type" value="Genomic_DNA"/>
</dbReference>
<reference evidence="2" key="2">
    <citation type="submission" date="2021-08" db="EMBL/GenBank/DDBJ databases">
        <authorList>
            <person name="Eriksson T."/>
        </authorList>
    </citation>
    <scope>NUCLEOTIDE SEQUENCE</scope>
    <source>
        <strain evidence="2">Stoneville</strain>
        <tissue evidence="2">Whole head</tissue>
    </source>
</reference>
<feature type="region of interest" description="Disordered" evidence="1">
    <location>
        <begin position="45"/>
        <end position="81"/>
    </location>
</feature>
<reference evidence="2" key="1">
    <citation type="journal article" date="2020" name="J Insects Food Feed">
        <title>The yellow mealworm (Tenebrio molitor) genome: a resource for the emerging insects as food and feed industry.</title>
        <authorList>
            <person name="Eriksson T."/>
            <person name="Andere A."/>
            <person name="Kelstrup H."/>
            <person name="Emery V."/>
            <person name="Picard C."/>
        </authorList>
    </citation>
    <scope>NUCLEOTIDE SEQUENCE</scope>
    <source>
        <strain evidence="2">Stoneville</strain>
        <tissue evidence="2">Whole head</tissue>
    </source>
</reference>
<accession>A0A8J6LBD3</accession>
<evidence type="ECO:0000256" key="1">
    <source>
        <dbReference type="SAM" id="MobiDB-lite"/>
    </source>
</evidence>
<keyword evidence="3" id="KW-1185">Reference proteome</keyword>
<dbReference type="AlphaFoldDB" id="A0A8J6LBD3"/>
<sequence>MTTTPTIEAEISSTVVPILPSVSCIGNDFMASFVVRQVNLQQFASSTNASKESSPVEPAPNSLKELSEKKPPPSKETKEKHDDFGDLMDYIMLDSNEREKHRVEIDRVHPVIQRSMEGDLVKVDNPTIAEMRKIAVRVSRGTHPVKIIRSRAFPRRINAIIPFEILHVIGKGRVYVLCFPSALRNTKNHLNMPRYRPPRNPIKNKTGSRRRCVIKPGRGRPACSLYGYRNHIWIPKSDGGEHLSTPRATLKALSALQGCYNLLDDRRRGGVGTPIYNQFRRTA</sequence>
<gene>
    <name evidence="2" type="ORF">GEV33_009723</name>
</gene>
<evidence type="ECO:0000313" key="3">
    <source>
        <dbReference type="Proteomes" id="UP000719412"/>
    </source>
</evidence>
<evidence type="ECO:0000313" key="2">
    <source>
        <dbReference type="EMBL" id="KAH0813068.1"/>
    </source>
</evidence>
<organism evidence="2 3">
    <name type="scientific">Tenebrio molitor</name>
    <name type="common">Yellow mealworm beetle</name>
    <dbReference type="NCBI Taxonomy" id="7067"/>
    <lineage>
        <taxon>Eukaryota</taxon>
        <taxon>Metazoa</taxon>
        <taxon>Ecdysozoa</taxon>
        <taxon>Arthropoda</taxon>
        <taxon>Hexapoda</taxon>
        <taxon>Insecta</taxon>
        <taxon>Pterygota</taxon>
        <taxon>Neoptera</taxon>
        <taxon>Endopterygota</taxon>
        <taxon>Coleoptera</taxon>
        <taxon>Polyphaga</taxon>
        <taxon>Cucujiformia</taxon>
        <taxon>Tenebrionidae</taxon>
        <taxon>Tenebrio</taxon>
    </lineage>
</organism>